<feature type="transmembrane region" description="Helical" evidence="6">
    <location>
        <begin position="158"/>
        <end position="191"/>
    </location>
</feature>
<feature type="transmembrane region" description="Helical" evidence="6">
    <location>
        <begin position="320"/>
        <end position="337"/>
    </location>
</feature>
<evidence type="ECO:0000313" key="7">
    <source>
        <dbReference type="EMBL" id="MCV2231959.1"/>
    </source>
</evidence>
<dbReference type="InterPro" id="IPR022791">
    <property type="entry name" value="L-PG_synthase/AglD"/>
</dbReference>
<feature type="transmembrane region" description="Helical" evidence="6">
    <location>
        <begin position="42"/>
        <end position="65"/>
    </location>
</feature>
<dbReference type="NCBIfam" id="TIGR00374">
    <property type="entry name" value="flippase-like domain"/>
    <property type="match status" value="1"/>
</dbReference>
<evidence type="ECO:0000256" key="3">
    <source>
        <dbReference type="ARBA" id="ARBA00022692"/>
    </source>
</evidence>
<comment type="subcellular location">
    <subcellularLocation>
        <location evidence="1">Cell membrane</location>
        <topology evidence="1">Multi-pass membrane protein</topology>
    </subcellularLocation>
</comment>
<name>A0ABT2Y5D7_9MOLU</name>
<feature type="transmembrane region" description="Helical" evidence="6">
    <location>
        <begin position="12"/>
        <end position="36"/>
    </location>
</feature>
<proteinExistence type="predicted"/>
<keyword evidence="3 6" id="KW-0812">Transmembrane</keyword>
<comment type="caution">
    <text evidence="7">The sequence shown here is derived from an EMBL/GenBank/DDBJ whole genome shotgun (WGS) entry which is preliminary data.</text>
</comment>
<feature type="transmembrane region" description="Helical" evidence="6">
    <location>
        <begin position="295"/>
        <end position="314"/>
    </location>
</feature>
<feature type="transmembrane region" description="Helical" evidence="6">
    <location>
        <begin position="266"/>
        <end position="283"/>
    </location>
</feature>
<evidence type="ECO:0000256" key="4">
    <source>
        <dbReference type="ARBA" id="ARBA00022989"/>
    </source>
</evidence>
<dbReference type="PANTHER" id="PTHR37693:SF1">
    <property type="entry name" value="INTEGRAL MEMBRANE PROTEIN"/>
    <property type="match status" value="1"/>
</dbReference>
<feature type="transmembrane region" description="Helical" evidence="6">
    <location>
        <begin position="127"/>
        <end position="146"/>
    </location>
</feature>
<accession>A0ABT2Y5D7</accession>
<reference evidence="7" key="1">
    <citation type="submission" date="2022-09" db="EMBL/GenBank/DDBJ databases">
        <title>Novel Mycoplasma species identified in domestic and wild animals.</title>
        <authorList>
            <person name="Volokhov D.V."/>
            <person name="Furtak V.A."/>
            <person name="Zagorodnyaya T.A."/>
        </authorList>
    </citation>
    <scope>NUCLEOTIDE SEQUENCE</scope>
    <source>
        <strain evidence="7">Oakley</strain>
    </source>
</reference>
<protein>
    <submittedName>
        <fullName evidence="7">Flippase-like domain-containing protein</fullName>
    </submittedName>
</protein>
<dbReference type="RefSeq" id="WP_263608112.1">
    <property type="nucleotide sequence ID" value="NZ_JAOVQM010000002.1"/>
</dbReference>
<dbReference type="Pfam" id="PF03706">
    <property type="entry name" value="LPG_synthase_TM"/>
    <property type="match status" value="1"/>
</dbReference>
<feature type="transmembrane region" description="Helical" evidence="6">
    <location>
        <begin position="237"/>
        <end position="260"/>
    </location>
</feature>
<evidence type="ECO:0000256" key="6">
    <source>
        <dbReference type="SAM" id="Phobius"/>
    </source>
</evidence>
<dbReference type="EMBL" id="JAOVQM010000002">
    <property type="protein sequence ID" value="MCV2231959.1"/>
    <property type="molecule type" value="Genomic_DNA"/>
</dbReference>
<organism evidence="7 8">
    <name type="scientific">Paracholeplasma manati</name>
    <dbReference type="NCBI Taxonomy" id="591373"/>
    <lineage>
        <taxon>Bacteria</taxon>
        <taxon>Bacillati</taxon>
        <taxon>Mycoplasmatota</taxon>
        <taxon>Mollicutes</taxon>
        <taxon>Acholeplasmatales</taxon>
        <taxon>Acholeplasmataceae</taxon>
        <taxon>Paracholeplasma</taxon>
    </lineage>
</organism>
<keyword evidence="2" id="KW-1003">Cell membrane</keyword>
<evidence type="ECO:0000256" key="1">
    <source>
        <dbReference type="ARBA" id="ARBA00004651"/>
    </source>
</evidence>
<dbReference type="Proteomes" id="UP001177160">
    <property type="component" value="Unassembled WGS sequence"/>
</dbReference>
<keyword evidence="4 6" id="KW-1133">Transmembrane helix</keyword>
<evidence type="ECO:0000256" key="5">
    <source>
        <dbReference type="ARBA" id="ARBA00023136"/>
    </source>
</evidence>
<keyword evidence="5 6" id="KW-0472">Membrane</keyword>
<keyword evidence="8" id="KW-1185">Reference proteome</keyword>
<evidence type="ECO:0000256" key="2">
    <source>
        <dbReference type="ARBA" id="ARBA00022475"/>
    </source>
</evidence>
<dbReference type="PANTHER" id="PTHR37693">
    <property type="entry name" value="PHOSPHATIDYLGLYCEROL LYSYLTRANSFERASE"/>
    <property type="match status" value="1"/>
</dbReference>
<evidence type="ECO:0000313" key="8">
    <source>
        <dbReference type="Proteomes" id="UP001177160"/>
    </source>
</evidence>
<gene>
    <name evidence="7" type="ORF">N7548_03860</name>
</gene>
<sequence>MEGKKTSIAKNLLFVFIMLAVVLTVVFSLNDIGLILEAVKQANAGLIALAALVFLLYMLTTNFALHFVTTGLGIKLPFLDTMAIGSAEYFFNAITPFSSGGQPFQAYFYMKKGVSGDNAMSILMSNFIVYQVIMTVLSTIGLILFYGEIKAVLNQYMFLILIGYVANMSVLGILISISTIPGIATIFEWIFRTIGKIKFLSKTMIKLEHRTFDFVKEFQVGIGLLFKRKRVLIGASLLRVLGLSLLHAVPFVVFLALGVPLDMHDLIFVISMSLFSTTFMMWVPTPGASGGTEWAFTVIFTVLVSGSTALLVTAMLIWRFVTYYLGMFIGFIAYMILRKRGI</sequence>